<dbReference type="EMBL" id="LFIW01000949">
    <property type="protein sequence ID" value="KZL84177.1"/>
    <property type="molecule type" value="Genomic_DNA"/>
</dbReference>
<dbReference type="STRING" id="1573173.A0A167DPX8"/>
<organism evidence="2 3">
    <name type="scientific">Colletotrichum incanum</name>
    <name type="common">Soybean anthracnose fungus</name>
    <dbReference type="NCBI Taxonomy" id="1573173"/>
    <lineage>
        <taxon>Eukaryota</taxon>
        <taxon>Fungi</taxon>
        <taxon>Dikarya</taxon>
        <taxon>Ascomycota</taxon>
        <taxon>Pezizomycotina</taxon>
        <taxon>Sordariomycetes</taxon>
        <taxon>Hypocreomycetidae</taxon>
        <taxon>Glomerellales</taxon>
        <taxon>Glomerellaceae</taxon>
        <taxon>Colletotrichum</taxon>
        <taxon>Colletotrichum spaethianum species complex</taxon>
    </lineage>
</organism>
<feature type="signal peptide" evidence="1">
    <location>
        <begin position="1"/>
        <end position="19"/>
    </location>
</feature>
<dbReference type="InterPro" id="IPR046347">
    <property type="entry name" value="bZIP_sf"/>
</dbReference>
<dbReference type="SUPFAM" id="SSF57959">
    <property type="entry name" value="Leucine zipper domain"/>
    <property type="match status" value="1"/>
</dbReference>
<sequence>MSKGLFSVLLALLQTCSNSYNNYYNYNNSSKIPFRGFEKQTKMSHKIFQIFNPGGPKEDPVNTRRAQLRNAQRPYRDRKDKYTKALEQEVGQITANETELMTRSRHGIIIPPTLGKNTNDETSNDHHRRQIISIIDNVISLVQFGISRHNAIPTLTRTPAEVHLPFQTGNMSNLNKNKRSARYRSRMCELDPTLVGMEFVLTTTGSKAHAWDISTVIQATLTSPQVTL</sequence>
<evidence type="ECO:0000313" key="3">
    <source>
        <dbReference type="Proteomes" id="UP000076584"/>
    </source>
</evidence>
<keyword evidence="3" id="KW-1185">Reference proteome</keyword>
<dbReference type="AlphaFoldDB" id="A0A167DPX8"/>
<evidence type="ECO:0000313" key="2">
    <source>
        <dbReference type="EMBL" id="KZL84177.1"/>
    </source>
</evidence>
<dbReference type="CDD" id="cd14688">
    <property type="entry name" value="bZIP_YAP"/>
    <property type="match status" value="1"/>
</dbReference>
<dbReference type="GO" id="GO:0003700">
    <property type="term" value="F:DNA-binding transcription factor activity"/>
    <property type="evidence" value="ECO:0007669"/>
    <property type="project" value="InterPro"/>
</dbReference>
<protein>
    <submittedName>
        <fullName evidence="2">Transcription factor bzip</fullName>
    </submittedName>
</protein>
<name>A0A167DPX8_COLIC</name>
<comment type="caution">
    <text evidence="2">The sequence shown here is derived from an EMBL/GenBank/DDBJ whole genome shotgun (WGS) entry which is preliminary data.</text>
</comment>
<accession>A0A167DPX8</accession>
<proteinExistence type="predicted"/>
<gene>
    <name evidence="2" type="ORF">CI238_02679</name>
</gene>
<reference evidence="2 3" key="1">
    <citation type="submission" date="2015-06" db="EMBL/GenBank/DDBJ databases">
        <title>Survival trade-offs in plant roots during colonization by closely related pathogenic and mutualistic fungi.</title>
        <authorList>
            <person name="Hacquard S."/>
            <person name="Kracher B."/>
            <person name="Hiruma K."/>
            <person name="Weinman A."/>
            <person name="Muench P."/>
            <person name="Garrido Oter R."/>
            <person name="Ver Loren van Themaat E."/>
            <person name="Dallerey J.-F."/>
            <person name="Damm U."/>
            <person name="Henrissat B."/>
            <person name="Lespinet O."/>
            <person name="Thon M."/>
            <person name="Kemen E."/>
            <person name="McHardy A.C."/>
            <person name="Schulze-Lefert P."/>
            <person name="O'Connell R.J."/>
        </authorList>
    </citation>
    <scope>NUCLEOTIDE SEQUENCE [LARGE SCALE GENOMIC DNA]</scope>
    <source>
        <strain evidence="2 3">MAFF 238704</strain>
    </source>
</reference>
<evidence type="ECO:0000256" key="1">
    <source>
        <dbReference type="SAM" id="SignalP"/>
    </source>
</evidence>
<dbReference type="Gene3D" id="1.20.5.170">
    <property type="match status" value="1"/>
</dbReference>
<dbReference type="Proteomes" id="UP000076584">
    <property type="component" value="Unassembled WGS sequence"/>
</dbReference>
<feature type="chain" id="PRO_5007885275" evidence="1">
    <location>
        <begin position="20"/>
        <end position="228"/>
    </location>
</feature>
<keyword evidence="1" id="KW-0732">Signal</keyword>